<evidence type="ECO:0000256" key="7">
    <source>
        <dbReference type="SAM" id="Phobius"/>
    </source>
</evidence>
<keyword evidence="3" id="KW-1003">Cell membrane</keyword>
<keyword evidence="5 7" id="KW-1133">Transmembrane helix</keyword>
<feature type="transmembrane region" description="Helical" evidence="7">
    <location>
        <begin position="48"/>
        <end position="65"/>
    </location>
</feature>
<dbReference type="Proteomes" id="UP001642483">
    <property type="component" value="Unassembled WGS sequence"/>
</dbReference>
<dbReference type="PANTHER" id="PTHR12101:SF17">
    <property type="entry name" value="BLOOD VESSEL EPICARDIAL SUBSTANCE"/>
    <property type="match status" value="1"/>
</dbReference>
<proteinExistence type="predicted"/>
<comment type="caution">
    <text evidence="9">The sequence shown here is derived from an EMBL/GenBank/DDBJ whole genome shotgun (WGS) entry which is preliminary data.</text>
</comment>
<evidence type="ECO:0000313" key="9">
    <source>
        <dbReference type="EMBL" id="CAK8685895.1"/>
    </source>
</evidence>
<name>A0ABP0G220_CLALP</name>
<reference evidence="9 10" key="1">
    <citation type="submission" date="2024-02" db="EMBL/GenBank/DDBJ databases">
        <authorList>
            <person name="Daric V."/>
            <person name="Darras S."/>
        </authorList>
    </citation>
    <scope>NUCLEOTIDE SEQUENCE [LARGE SCALE GENOMIC DNA]</scope>
</reference>
<dbReference type="InterPro" id="IPR006916">
    <property type="entry name" value="POPDC1-3"/>
</dbReference>
<feature type="transmembrane region" description="Helical" evidence="7">
    <location>
        <begin position="71"/>
        <end position="90"/>
    </location>
</feature>
<keyword evidence="10" id="KW-1185">Reference proteome</keyword>
<keyword evidence="6 7" id="KW-0472">Membrane</keyword>
<evidence type="ECO:0000256" key="1">
    <source>
        <dbReference type="ARBA" id="ARBA00004141"/>
    </source>
</evidence>
<dbReference type="EMBL" id="CAWYQH010000101">
    <property type="protein sequence ID" value="CAK8685895.1"/>
    <property type="molecule type" value="Genomic_DNA"/>
</dbReference>
<keyword evidence="4 7" id="KW-0812">Transmembrane</keyword>
<dbReference type="Pfam" id="PF04831">
    <property type="entry name" value="POPDC1-3"/>
    <property type="match status" value="1"/>
</dbReference>
<comment type="subcellular location">
    <subcellularLocation>
        <location evidence="2">Cell membrane</location>
    </subcellularLocation>
    <subcellularLocation>
        <location evidence="1">Membrane</location>
        <topology evidence="1">Multi-pass membrane protein</topology>
    </subcellularLocation>
</comment>
<evidence type="ECO:0000313" key="10">
    <source>
        <dbReference type="Proteomes" id="UP001642483"/>
    </source>
</evidence>
<feature type="domain" description="POPDC1-3" evidence="8">
    <location>
        <begin position="18"/>
        <end position="242"/>
    </location>
</feature>
<dbReference type="InterPro" id="IPR055272">
    <property type="entry name" value="POPDC1-3_dom"/>
</dbReference>
<evidence type="ECO:0000256" key="4">
    <source>
        <dbReference type="ARBA" id="ARBA00022692"/>
    </source>
</evidence>
<organism evidence="9 10">
    <name type="scientific">Clavelina lepadiformis</name>
    <name type="common">Light-bulb sea squirt</name>
    <name type="synonym">Ascidia lepadiformis</name>
    <dbReference type="NCBI Taxonomy" id="159417"/>
    <lineage>
        <taxon>Eukaryota</taxon>
        <taxon>Metazoa</taxon>
        <taxon>Chordata</taxon>
        <taxon>Tunicata</taxon>
        <taxon>Ascidiacea</taxon>
        <taxon>Aplousobranchia</taxon>
        <taxon>Clavelinidae</taxon>
        <taxon>Clavelina</taxon>
    </lineage>
</organism>
<dbReference type="PANTHER" id="PTHR12101">
    <property type="entry name" value="POPEYE DOMAIN CONTAINING PROTEIN"/>
    <property type="match status" value="1"/>
</dbReference>
<gene>
    <name evidence="9" type="ORF">CVLEPA_LOCUS17607</name>
</gene>
<evidence type="ECO:0000256" key="5">
    <source>
        <dbReference type="ARBA" id="ARBA00022989"/>
    </source>
</evidence>
<sequence>MNTSCQSPGDCTEWGPLQSIPFHVGAALFAAAFLVPNSFKHYILTTRIVFIGAVIAFIIWGVVDWCTYDVLFWGVVFFIQLLAQLSYVLYSMRHVKFPPELEDLYVDVFQTFDISRQDFKALVNQNCKWVNIFPGDKYAVENYTTVEARVSLLVAGCLRVTYKGTYLHDIKEKQFIDSVEWESTQLRRGELFQVSIEAIDRCFYLCWNREKLQYYLQANPKLHSAFDYMRGKDIIDKVYQTSVNGSRRAQDQSGARDEKIVNAIDIRQGLAVEDPTVIYQQQ</sequence>
<evidence type="ECO:0000256" key="2">
    <source>
        <dbReference type="ARBA" id="ARBA00004236"/>
    </source>
</evidence>
<evidence type="ECO:0000256" key="6">
    <source>
        <dbReference type="ARBA" id="ARBA00023136"/>
    </source>
</evidence>
<evidence type="ECO:0000259" key="8">
    <source>
        <dbReference type="Pfam" id="PF04831"/>
    </source>
</evidence>
<evidence type="ECO:0000256" key="3">
    <source>
        <dbReference type="ARBA" id="ARBA00022475"/>
    </source>
</evidence>
<protein>
    <recommendedName>
        <fullName evidence="8">POPDC1-3 domain-containing protein</fullName>
    </recommendedName>
</protein>
<accession>A0ABP0G220</accession>